<evidence type="ECO:0000313" key="5">
    <source>
        <dbReference type="Proteomes" id="UP000238163"/>
    </source>
</evidence>
<accession>A0A241TBG0</accession>
<dbReference type="NCBIfam" id="NF003476">
    <property type="entry name" value="PRK05114.1"/>
    <property type="match status" value="1"/>
</dbReference>
<dbReference type="Proteomes" id="UP000279760">
    <property type="component" value="Chromosome 2"/>
</dbReference>
<reference evidence="4" key="1">
    <citation type="submission" date="2016-12" db="EMBL/GenBank/DDBJ databases">
        <title>Comparative genomic analysis reveals the diversity, evolution, and environmental adaptation strategies of the genus Vibrio.</title>
        <authorList>
            <person name="Lin H."/>
            <person name="Wang X."/>
            <person name="Zhang X.-H."/>
        </authorList>
    </citation>
    <scope>NUCLEOTIDE SEQUENCE [LARGE SCALE GENOMIC DNA]</scope>
    <source>
        <strain evidence="4">QT6D1</strain>
    </source>
</reference>
<evidence type="ECO:0000313" key="6">
    <source>
        <dbReference type="Proteomes" id="UP000279760"/>
    </source>
</evidence>
<evidence type="ECO:0000313" key="2">
    <source>
        <dbReference type="EMBL" id="AYV24621.1"/>
    </source>
</evidence>
<dbReference type="STRING" id="689.VME0621_00266"/>
<sequence length="53" mass="6021">MFDDLSLSHEEQQAAVERIQELMKQGISTAQAIKIIAQEIREEKSKDSSDEQS</sequence>
<reference evidence="3 5" key="2">
    <citation type="submission" date="2017-09" db="EMBL/GenBank/DDBJ databases">
        <authorList>
            <person name="Girard L."/>
            <person name="Lami R."/>
            <person name="Suzuki M."/>
            <person name="Baudart J."/>
        </authorList>
    </citation>
    <scope>NUCLEOTIDE SEQUENCE [LARGE SCALE GENOMIC DNA]</scope>
    <source>
        <strain evidence="3 5">17LN0615E</strain>
    </source>
</reference>
<evidence type="ECO:0000313" key="4">
    <source>
        <dbReference type="Proteomes" id="UP000197092"/>
    </source>
</evidence>
<reference evidence="2 6" key="5">
    <citation type="submission" date="2018-11" db="EMBL/GenBank/DDBJ databases">
        <title>Complete Genome Sequence of Vbrio mediterranei 117-T6: a Potential Pathogen Bacteria Isolated from the Conchocelis of Pyropia.</title>
        <authorList>
            <person name="Liu Q."/>
        </authorList>
    </citation>
    <scope>NUCLEOTIDE SEQUENCE [LARGE SCALE GENOMIC DNA]</scope>
    <source>
        <strain evidence="2 6">117-T6</strain>
    </source>
</reference>
<evidence type="ECO:0000313" key="3">
    <source>
        <dbReference type="EMBL" id="PRQ65195.1"/>
    </source>
</evidence>
<accession>A0A2S9ZHM5</accession>
<dbReference type="RefSeq" id="WP_006075648.1">
    <property type="nucleotide sequence ID" value="NZ_CP018309.1"/>
</dbReference>
<reference evidence="1" key="3">
    <citation type="journal article" date="2018" name="BMC Genomics">
        <title>Comparative genomic analysis reveals the evolution and environmental adaptation strategies of vibrios.</title>
        <authorList>
            <person name="Lin H."/>
            <person name="Yu M."/>
            <person name="Wang X."/>
            <person name="Zhang X.H."/>
        </authorList>
    </citation>
    <scope>NUCLEOTIDE SEQUENCE</scope>
    <source>
        <strain evidence="1">QT6D1</strain>
    </source>
</reference>
<dbReference type="KEGG" id="vsh:BSZ05_22480"/>
<dbReference type="InterPro" id="IPR005371">
    <property type="entry name" value="UPF0181"/>
</dbReference>
<dbReference type="AlphaFoldDB" id="A0A241TBG0"/>
<name>A0A241TBG0_9VIBR</name>
<dbReference type="Pfam" id="PF03701">
    <property type="entry name" value="UPF0181"/>
    <property type="match status" value="1"/>
</dbReference>
<evidence type="ECO:0000313" key="1">
    <source>
        <dbReference type="EMBL" id="ASI92561.1"/>
    </source>
</evidence>
<dbReference type="EMBL" id="CP018309">
    <property type="protein sequence ID" value="ASI92561.1"/>
    <property type="molecule type" value="Genomic_DNA"/>
</dbReference>
<reference evidence="3 5" key="4">
    <citation type="submission" date="2018-03" db="EMBL/GenBank/DDBJ databases">
        <title>Genetic Diversity and Phenotypic Plasticity of AHL Mediated Quorum Sensing in Environmental Strains of Vibrio mediterranei.</title>
        <authorList>
            <person name="Lantoine F."/>
            <person name="Vouve F."/>
        </authorList>
    </citation>
    <scope>NUCLEOTIDE SEQUENCE [LARGE SCALE GENOMIC DNA]</scope>
    <source>
        <strain evidence="3 5">17LN0615E</strain>
    </source>
</reference>
<dbReference type="EMBL" id="NWTN01000025">
    <property type="protein sequence ID" value="PRQ65195.1"/>
    <property type="molecule type" value="Genomic_DNA"/>
</dbReference>
<dbReference type="Proteomes" id="UP000197092">
    <property type="component" value="Chromosome 2"/>
</dbReference>
<dbReference type="Proteomes" id="UP000238163">
    <property type="component" value="Unassembled WGS sequence"/>
</dbReference>
<keyword evidence="5" id="KW-1185">Reference proteome</keyword>
<dbReference type="EMBL" id="CP033578">
    <property type="protein sequence ID" value="AYV24621.1"/>
    <property type="molecule type" value="Genomic_DNA"/>
</dbReference>
<dbReference type="GeneID" id="64088778"/>
<proteinExistence type="predicted"/>
<gene>
    <name evidence="1" type="ORF">BSZ05_22480</name>
    <name evidence="3" type="ORF">COR51_23340</name>
    <name evidence="2" type="ORF">ECB94_25580</name>
</gene>
<protein>
    <submittedName>
        <fullName evidence="2">YoaH family protein</fullName>
    </submittedName>
</protein>
<organism evidence="2 6">
    <name type="scientific">Vibrio mediterranei</name>
    <dbReference type="NCBI Taxonomy" id="689"/>
    <lineage>
        <taxon>Bacteria</taxon>
        <taxon>Pseudomonadati</taxon>
        <taxon>Pseudomonadota</taxon>
        <taxon>Gammaproteobacteria</taxon>
        <taxon>Vibrionales</taxon>
        <taxon>Vibrionaceae</taxon>
        <taxon>Vibrio</taxon>
    </lineage>
</organism>